<comment type="similarity">
    <text evidence="1">Belongs to the ABC transporter superfamily.</text>
</comment>
<gene>
    <name evidence="4" type="ORF">KQI89_16325</name>
</gene>
<evidence type="ECO:0000259" key="3">
    <source>
        <dbReference type="PROSITE" id="PS50893"/>
    </source>
</evidence>
<evidence type="ECO:0000256" key="1">
    <source>
        <dbReference type="ARBA" id="ARBA00005417"/>
    </source>
</evidence>
<dbReference type="PROSITE" id="PS50893">
    <property type="entry name" value="ABC_TRANSPORTER_2"/>
    <property type="match status" value="1"/>
</dbReference>
<protein>
    <submittedName>
        <fullName evidence="4">ATP-binding cassette domain-containing protein</fullName>
    </submittedName>
</protein>
<organism evidence="4 5">
    <name type="scientific">Clostridium simiarum</name>
    <dbReference type="NCBI Taxonomy" id="2841506"/>
    <lineage>
        <taxon>Bacteria</taxon>
        <taxon>Bacillati</taxon>
        <taxon>Bacillota</taxon>
        <taxon>Clostridia</taxon>
        <taxon>Eubacteriales</taxon>
        <taxon>Clostridiaceae</taxon>
        <taxon>Clostridium</taxon>
    </lineage>
</organism>
<keyword evidence="4" id="KW-0547">Nucleotide-binding</keyword>
<accession>A0ABS6F715</accession>
<dbReference type="SMART" id="SM00382">
    <property type="entry name" value="AAA"/>
    <property type="match status" value="1"/>
</dbReference>
<dbReference type="Pfam" id="PF00005">
    <property type="entry name" value="ABC_tran"/>
    <property type="match status" value="1"/>
</dbReference>
<keyword evidence="5" id="KW-1185">Reference proteome</keyword>
<evidence type="ECO:0000313" key="5">
    <source>
        <dbReference type="Proteomes" id="UP000736583"/>
    </source>
</evidence>
<name>A0ABS6F715_9CLOT</name>
<sequence>MNNNLLVKNVNFSYGKHKVLNEISFSCKNGITALLGPNGAGKTTLMNILVGLKSPSSGDITLNNTDISNIKNNGVNNIGYLPQHFDIYPNISGYDFLSYVCDIKGIKSKEKIQAMDEVISKFNLNDVIKKSFGKYSGGYKQRLGIAQAVIGHPKLIIIDEPTVGLDPEQRLEFRHYLSHIGNEQITLISTHIIEDAELYSKNVIIMKKGNVILDSDINEVISQAAKNICTLVCDLDDFKDIQSRVTLIEEKRLSNDLIKIKFIKNEHVLNGSYPAKEVSLENAYVFFQK</sequence>
<dbReference type="InterPro" id="IPR003439">
    <property type="entry name" value="ABC_transporter-like_ATP-bd"/>
</dbReference>
<dbReference type="Proteomes" id="UP000736583">
    <property type="component" value="Unassembled WGS sequence"/>
</dbReference>
<evidence type="ECO:0000256" key="2">
    <source>
        <dbReference type="ARBA" id="ARBA00022448"/>
    </source>
</evidence>
<keyword evidence="4" id="KW-0067">ATP-binding</keyword>
<keyword evidence="2" id="KW-0813">Transport</keyword>
<dbReference type="EMBL" id="JAHLQL010000008">
    <property type="protein sequence ID" value="MBU5593317.1"/>
    <property type="molecule type" value="Genomic_DNA"/>
</dbReference>
<dbReference type="InterPro" id="IPR003593">
    <property type="entry name" value="AAA+_ATPase"/>
</dbReference>
<feature type="domain" description="ABC transporter" evidence="3">
    <location>
        <begin position="5"/>
        <end position="233"/>
    </location>
</feature>
<evidence type="ECO:0000313" key="4">
    <source>
        <dbReference type="EMBL" id="MBU5593317.1"/>
    </source>
</evidence>
<comment type="caution">
    <text evidence="4">The sequence shown here is derived from an EMBL/GenBank/DDBJ whole genome shotgun (WGS) entry which is preliminary data.</text>
</comment>
<reference evidence="4 5" key="1">
    <citation type="submission" date="2021-06" db="EMBL/GenBank/DDBJ databases">
        <authorList>
            <person name="Sun Q."/>
            <person name="Li D."/>
        </authorList>
    </citation>
    <scope>NUCLEOTIDE SEQUENCE [LARGE SCALE GENOMIC DNA]</scope>
    <source>
        <strain evidence="4 5">MSJ-4</strain>
    </source>
</reference>
<dbReference type="PANTHER" id="PTHR43335:SF2">
    <property type="entry name" value="ABC TRANSPORTER, ATP-BINDING PROTEIN"/>
    <property type="match status" value="1"/>
</dbReference>
<dbReference type="RefSeq" id="WP_216457980.1">
    <property type="nucleotide sequence ID" value="NZ_JAHLQL010000008.1"/>
</dbReference>
<dbReference type="GO" id="GO:0005524">
    <property type="term" value="F:ATP binding"/>
    <property type="evidence" value="ECO:0007669"/>
    <property type="project" value="UniProtKB-KW"/>
</dbReference>
<proteinExistence type="inferred from homology"/>
<dbReference type="PANTHER" id="PTHR43335">
    <property type="entry name" value="ABC TRANSPORTER, ATP-BINDING PROTEIN"/>
    <property type="match status" value="1"/>
</dbReference>